<proteinExistence type="evidence at transcript level"/>
<keyword evidence="3" id="KW-0808">Transferase</keyword>
<dbReference type="InterPro" id="IPR034110">
    <property type="entry name" value="LSMD1_Sm"/>
</dbReference>
<dbReference type="EMBL" id="LR788316">
    <property type="protein sequence ID" value="CAB3264178.1"/>
    <property type="molecule type" value="mRNA"/>
</dbReference>
<dbReference type="GO" id="GO:0016740">
    <property type="term" value="F:transferase activity"/>
    <property type="evidence" value="ECO:0007669"/>
    <property type="project" value="UniProtKB-KW"/>
</dbReference>
<reference evidence="3" key="1">
    <citation type="submission" date="2020-04" db="EMBL/GenBank/DDBJ databases">
        <authorList>
            <person name="Neveu A P."/>
        </authorList>
    </citation>
    <scope>NUCLEOTIDE SEQUENCE</scope>
    <source>
        <tissue evidence="3">Whole embryo</tissue>
    </source>
</reference>
<dbReference type="InterPro" id="IPR047575">
    <property type="entry name" value="Sm"/>
</dbReference>
<dbReference type="Gene3D" id="2.30.30.100">
    <property type="match status" value="1"/>
</dbReference>
<sequence length="89" mass="10127">MANDPEEENVKPDPRQTLSKWLSRSMRIKMSDGRTLVGQFLCTDQARNVILGSAQEYLNYSENSQDEPRMLGLAMVPGKYIVSMQVDMD</sequence>
<dbReference type="PANTHER" id="PTHR10701">
    <property type="entry name" value="SMALL NUCLEAR RIBONUCLEOPROTEIN-ASSOCIATED PROTEIN B AND N"/>
    <property type="match status" value="1"/>
</dbReference>
<dbReference type="InterPro" id="IPR001163">
    <property type="entry name" value="Sm_dom_euk/arc"/>
</dbReference>
<comment type="similarity">
    <text evidence="1">Belongs to the snRNP Sm proteins family.</text>
</comment>
<accession>A0A6F9DMG1</accession>
<dbReference type="CDD" id="cd06168">
    <property type="entry name" value="LSMD1"/>
    <property type="match status" value="1"/>
</dbReference>
<dbReference type="SUPFAM" id="SSF50182">
    <property type="entry name" value="Sm-like ribonucleoproteins"/>
    <property type="match status" value="1"/>
</dbReference>
<dbReference type="PANTHER" id="PTHR10701:SF5">
    <property type="entry name" value="N-ALPHA-ACETYLTRANSFERASE 38, NATC AUXILIARY SUBUNIT"/>
    <property type="match status" value="1"/>
</dbReference>
<organism evidence="3">
    <name type="scientific">Phallusia mammillata</name>
    <dbReference type="NCBI Taxonomy" id="59560"/>
    <lineage>
        <taxon>Eukaryota</taxon>
        <taxon>Metazoa</taxon>
        <taxon>Chordata</taxon>
        <taxon>Tunicata</taxon>
        <taxon>Ascidiacea</taxon>
        <taxon>Phlebobranchia</taxon>
        <taxon>Ascidiidae</taxon>
        <taxon>Phallusia</taxon>
    </lineage>
</organism>
<evidence type="ECO:0000259" key="2">
    <source>
        <dbReference type="PROSITE" id="PS52002"/>
    </source>
</evidence>
<dbReference type="InterPro" id="IPR050914">
    <property type="entry name" value="snRNP_SmB/NAA38-like"/>
</dbReference>
<name>A0A6F9DMG1_9ASCI</name>
<feature type="domain" description="Sm" evidence="2">
    <location>
        <begin position="13"/>
        <end position="89"/>
    </location>
</feature>
<dbReference type="FunFam" id="2.30.30.100:FF:000028">
    <property type="entry name" value="N-alpha-acetyltransferase 38, NatC auxiliary subunit"/>
    <property type="match status" value="1"/>
</dbReference>
<evidence type="ECO:0000313" key="3">
    <source>
        <dbReference type="EMBL" id="CAB3264178.1"/>
    </source>
</evidence>
<dbReference type="PROSITE" id="PS52002">
    <property type="entry name" value="SM"/>
    <property type="match status" value="1"/>
</dbReference>
<dbReference type="GO" id="GO:0031417">
    <property type="term" value="C:NatC complex"/>
    <property type="evidence" value="ECO:0007669"/>
    <property type="project" value="InterPro"/>
</dbReference>
<dbReference type="GO" id="GO:0003723">
    <property type="term" value="F:RNA binding"/>
    <property type="evidence" value="ECO:0007669"/>
    <property type="project" value="InterPro"/>
</dbReference>
<protein>
    <submittedName>
        <fullName evidence="3">N-alpha-acetyltransferase 38-A, NatC auxiliary subunit-like</fullName>
    </submittedName>
</protein>
<dbReference type="SMART" id="SM00651">
    <property type="entry name" value="Sm"/>
    <property type="match status" value="1"/>
</dbReference>
<gene>
    <name evidence="3" type="primary">Naa38</name>
</gene>
<evidence type="ECO:0000256" key="1">
    <source>
        <dbReference type="ARBA" id="ARBA00006850"/>
    </source>
</evidence>
<dbReference type="InterPro" id="IPR010920">
    <property type="entry name" value="LSM_dom_sf"/>
</dbReference>
<dbReference type="AlphaFoldDB" id="A0A6F9DMG1"/>
<dbReference type="Pfam" id="PF01423">
    <property type="entry name" value="LSM"/>
    <property type="match status" value="1"/>
</dbReference>